<dbReference type="InterPro" id="IPR011701">
    <property type="entry name" value="MFS"/>
</dbReference>
<dbReference type="EMBL" id="CDQK01000007">
    <property type="protein sequence ID" value="CEP25114.1"/>
    <property type="molecule type" value="Genomic_DNA"/>
</dbReference>
<gene>
    <name evidence="10" type="primary">MCH1</name>
    <name evidence="10" type="ORF">BN1211_6113</name>
</gene>
<dbReference type="GO" id="GO:0000329">
    <property type="term" value="C:fungal-type vacuole membrane"/>
    <property type="evidence" value="ECO:0007669"/>
    <property type="project" value="TreeGrafter"/>
</dbReference>
<keyword evidence="7 9" id="KW-0472">Membrane</keyword>
<feature type="transmembrane region" description="Helical" evidence="9">
    <location>
        <begin position="65"/>
        <end position="86"/>
    </location>
</feature>
<feature type="transmembrane region" description="Helical" evidence="9">
    <location>
        <begin position="155"/>
        <end position="175"/>
    </location>
</feature>
<feature type="transmembrane region" description="Helical" evidence="9">
    <location>
        <begin position="93"/>
        <end position="110"/>
    </location>
</feature>
<comment type="similarity">
    <text evidence="2">Belongs to the major facilitator superfamily.</text>
</comment>
<evidence type="ECO:0000256" key="4">
    <source>
        <dbReference type="ARBA" id="ARBA00022554"/>
    </source>
</evidence>
<feature type="transmembrane region" description="Helical" evidence="9">
    <location>
        <begin position="440"/>
        <end position="464"/>
    </location>
</feature>
<evidence type="ECO:0000256" key="8">
    <source>
        <dbReference type="ARBA" id="ARBA00039330"/>
    </source>
</evidence>
<evidence type="ECO:0000313" key="11">
    <source>
        <dbReference type="Proteomes" id="UP000038830"/>
    </source>
</evidence>
<dbReference type="AlphaFoldDB" id="A0A0H5CKV2"/>
<accession>A0A0H5CKV2</accession>
<evidence type="ECO:0000256" key="9">
    <source>
        <dbReference type="SAM" id="Phobius"/>
    </source>
</evidence>
<evidence type="ECO:0000256" key="7">
    <source>
        <dbReference type="ARBA" id="ARBA00023136"/>
    </source>
</evidence>
<feature type="transmembrane region" description="Helical" evidence="9">
    <location>
        <begin position="364"/>
        <end position="386"/>
    </location>
</feature>
<dbReference type="PANTHER" id="PTHR21576">
    <property type="entry name" value="UNCHARACTERIZED NODULIN-LIKE PROTEIN"/>
    <property type="match status" value="1"/>
</dbReference>
<dbReference type="GO" id="GO:0022857">
    <property type="term" value="F:transmembrane transporter activity"/>
    <property type="evidence" value="ECO:0007669"/>
    <property type="project" value="InterPro"/>
</dbReference>
<organism evidence="10 11">
    <name type="scientific">Cyberlindnera jadinii (strain ATCC 18201 / CBS 1600 / BCRC 20928 / JCM 3617 / NBRC 0987 / NRRL Y-1542)</name>
    <name type="common">Torula yeast</name>
    <name type="synonym">Candida utilis</name>
    <dbReference type="NCBI Taxonomy" id="983966"/>
    <lineage>
        <taxon>Eukaryota</taxon>
        <taxon>Fungi</taxon>
        <taxon>Dikarya</taxon>
        <taxon>Ascomycota</taxon>
        <taxon>Saccharomycotina</taxon>
        <taxon>Saccharomycetes</taxon>
        <taxon>Phaffomycetales</taxon>
        <taxon>Phaffomycetaceae</taxon>
        <taxon>Cyberlindnera</taxon>
    </lineage>
</organism>
<feature type="transmembrane region" description="Helical" evidence="9">
    <location>
        <begin position="336"/>
        <end position="358"/>
    </location>
</feature>
<dbReference type="Proteomes" id="UP000038830">
    <property type="component" value="Unassembled WGS sequence"/>
</dbReference>
<keyword evidence="6 9" id="KW-1133">Transmembrane helix</keyword>
<evidence type="ECO:0000313" key="10">
    <source>
        <dbReference type="EMBL" id="CEP25114.1"/>
    </source>
</evidence>
<comment type="subcellular location">
    <subcellularLocation>
        <location evidence="1">Vacuole membrane</location>
        <topology evidence="1">Multi-pass membrane protein</topology>
    </subcellularLocation>
</comment>
<proteinExistence type="inferred from homology"/>
<dbReference type="InterPro" id="IPR036259">
    <property type="entry name" value="MFS_trans_sf"/>
</dbReference>
<evidence type="ECO:0000256" key="2">
    <source>
        <dbReference type="ARBA" id="ARBA00008335"/>
    </source>
</evidence>
<name>A0A0H5CKV2_CYBJN</name>
<keyword evidence="4" id="KW-0926">Vacuole</keyword>
<feature type="transmembrane region" description="Helical" evidence="9">
    <location>
        <begin position="266"/>
        <end position="286"/>
    </location>
</feature>
<evidence type="ECO:0000256" key="5">
    <source>
        <dbReference type="ARBA" id="ARBA00022692"/>
    </source>
</evidence>
<dbReference type="CDD" id="cd17354">
    <property type="entry name" value="MFS_Mch1p_like"/>
    <property type="match status" value="1"/>
</dbReference>
<dbReference type="SUPFAM" id="SSF103473">
    <property type="entry name" value="MFS general substrate transporter"/>
    <property type="match status" value="1"/>
</dbReference>
<evidence type="ECO:0000256" key="6">
    <source>
        <dbReference type="ARBA" id="ARBA00022989"/>
    </source>
</evidence>
<dbReference type="PANTHER" id="PTHR21576:SF45">
    <property type="entry name" value="TRANSPORTER MCH1-RELATED"/>
    <property type="match status" value="1"/>
</dbReference>
<keyword evidence="5 9" id="KW-0812">Transmembrane</keyword>
<dbReference type="Pfam" id="PF07690">
    <property type="entry name" value="MFS_1"/>
    <property type="match status" value="1"/>
</dbReference>
<protein>
    <recommendedName>
        <fullName evidence="8">Probable transporter MCH1</fullName>
    </recommendedName>
</protein>
<feature type="transmembrane region" description="Helical" evidence="9">
    <location>
        <begin position="122"/>
        <end position="143"/>
    </location>
</feature>
<feature type="transmembrane region" description="Helical" evidence="9">
    <location>
        <begin position="29"/>
        <end position="50"/>
    </location>
</feature>
<feature type="transmembrane region" description="Helical" evidence="9">
    <location>
        <begin position="398"/>
        <end position="420"/>
    </location>
</feature>
<feature type="transmembrane region" description="Helical" evidence="9">
    <location>
        <begin position="195"/>
        <end position="216"/>
    </location>
</feature>
<evidence type="ECO:0000256" key="1">
    <source>
        <dbReference type="ARBA" id="ARBA00004128"/>
    </source>
</evidence>
<dbReference type="Gene3D" id="1.20.1250.20">
    <property type="entry name" value="MFS general substrate transporter like domains"/>
    <property type="match status" value="1"/>
</dbReference>
<feature type="transmembrane region" description="Helical" evidence="9">
    <location>
        <begin position="306"/>
        <end position="324"/>
    </location>
</feature>
<evidence type="ECO:0000256" key="3">
    <source>
        <dbReference type="ARBA" id="ARBA00022448"/>
    </source>
</evidence>
<reference evidence="11" key="1">
    <citation type="journal article" date="2015" name="J. Biotechnol.">
        <title>The structure of the Cyberlindnera jadinii genome and its relation to Candida utilis analyzed by the occurrence of single nucleotide polymorphisms.</title>
        <authorList>
            <person name="Rupp O."/>
            <person name="Brinkrolf K."/>
            <person name="Buerth C."/>
            <person name="Kunigo M."/>
            <person name="Schneider J."/>
            <person name="Jaenicke S."/>
            <person name="Goesmann A."/>
            <person name="Puehler A."/>
            <person name="Jaeger K.-E."/>
            <person name="Ernst J.F."/>
        </authorList>
    </citation>
    <scope>NUCLEOTIDE SEQUENCE [LARGE SCALE GENOMIC DNA]</scope>
    <source>
        <strain evidence="11">ATCC 18201 / CBS 1600 / BCRC 20928 / JCM 3617 / NBRC 0987 / NRRL Y-1542</strain>
    </source>
</reference>
<sequence>MTLSTIEANLTKHVRAVLEVYDTRTLRKFAFTVSILSCLCAGSVLLFPLFTPVLQRDYHYTQFEINIIGSCTSLGMYLPLPVLGYLADCHGPVLLAVLSMVMFAPGYTLAKLTVDHSLGYGFMALSFALVGIATSAFYFTNLLTCAKIYPKSKGLIISAPVTCYGLSSLIGAQLLKLTFLKNSRGELNLSKAFTLFSILYLILGIFNWFSSSVVTIEKNILLKKQDNEESPLLTSETYEENTEGEDGDDDLVEHHRDKFMRFLKDISAYLLLVCVFFTIGPCEMYITNMGSLINTISPDSSISNQVSVHAFFSTFARLSLGALSDLLASKYSISRVWILLCLLLLGLATQLFIALDIFATHNFFMISMLSGFLYGGLFTLFPTIVLSIWGSEIFGSVYGFYMLSPALSSSLFGMIFGLVYDAKCWTVDTGSSLLTSCISPVFWTTSLSFVISIAFLISAWRLVWVKRLQV</sequence>
<keyword evidence="3" id="KW-0813">Transport</keyword>